<dbReference type="EMBL" id="GL377303">
    <property type="protein sequence ID" value="EFJ01099.1"/>
    <property type="molecule type" value="Genomic_DNA"/>
</dbReference>
<dbReference type="AlphaFoldDB" id="D8PWU7"/>
<organism evidence="9">
    <name type="scientific">Schizophyllum commune (strain H4-8 / FGSC 9210)</name>
    <name type="common">Split gill fungus</name>
    <dbReference type="NCBI Taxonomy" id="578458"/>
    <lineage>
        <taxon>Eukaryota</taxon>
        <taxon>Fungi</taxon>
        <taxon>Dikarya</taxon>
        <taxon>Basidiomycota</taxon>
        <taxon>Agaricomycotina</taxon>
        <taxon>Agaricomycetes</taxon>
        <taxon>Agaricomycetidae</taxon>
        <taxon>Agaricales</taxon>
        <taxon>Schizophyllaceae</taxon>
        <taxon>Schizophyllum</taxon>
    </lineage>
</organism>
<gene>
    <name evidence="8" type="ORF">SCHCODRAFT_105667</name>
</gene>
<dbReference type="KEGG" id="scm:SCHCO_02606189"/>
<evidence type="ECO:0000256" key="5">
    <source>
        <dbReference type="ARBA" id="ARBA00023004"/>
    </source>
</evidence>
<dbReference type="GO" id="GO:0031418">
    <property type="term" value="F:L-ascorbic acid binding"/>
    <property type="evidence" value="ECO:0007669"/>
    <property type="project" value="InterPro"/>
</dbReference>
<feature type="non-terminal residue" evidence="8">
    <location>
        <position position="240"/>
    </location>
</feature>
<evidence type="ECO:0000256" key="3">
    <source>
        <dbReference type="ARBA" id="ARBA00022964"/>
    </source>
</evidence>
<feature type="domain" description="Prolyl 4-hydroxylase alpha subunit" evidence="7">
    <location>
        <begin position="49"/>
        <end position="238"/>
    </location>
</feature>
<dbReference type="eggNOG" id="ENOG502QR14">
    <property type="taxonomic scope" value="Eukaryota"/>
</dbReference>
<dbReference type="SMART" id="SM00702">
    <property type="entry name" value="P4Hc"/>
    <property type="match status" value="1"/>
</dbReference>
<dbReference type="Proteomes" id="UP000007431">
    <property type="component" value="Unassembled WGS sequence"/>
</dbReference>
<dbReference type="PANTHER" id="PTHR10869:SF236">
    <property type="entry name" value="PROLYL 4-HYDROXYLASE ALPHA SUBUNIT DOMAIN-CONTAINING PROTEIN"/>
    <property type="match status" value="1"/>
</dbReference>
<evidence type="ECO:0000256" key="6">
    <source>
        <dbReference type="SAM" id="MobiDB-lite"/>
    </source>
</evidence>
<sequence>MPPRKTNNKKGQVKEAVPSSAAAPPPAPSLKFPEISEKDWMEIETFLEDQIILIKNFLSAAECKAYAHFIDNLPLELTPPKKRGEASRVNYRYSITSPDFAKRLHEVLTPHLSPFPHPARGGAPRLPHSMNSNIRMYKYTQGQYFGQHYDDSVKDSVTGDKSEWTLLVYITGAEDGVQGGETIFQLEEGEGKRRTTRPLVPPLSRGMALLHRHGANCLLHEGAPVVKGTKYVLRSDLMFA</sequence>
<dbReference type="RefSeq" id="XP_003036001.1">
    <property type="nucleotide sequence ID" value="XM_003035955.1"/>
</dbReference>
<dbReference type="VEuPathDB" id="FungiDB:SCHCODRAFT_02606189"/>
<dbReference type="GO" id="GO:0004656">
    <property type="term" value="F:procollagen-proline 4-dioxygenase activity"/>
    <property type="evidence" value="ECO:0007669"/>
    <property type="project" value="TreeGrafter"/>
</dbReference>
<reference evidence="8 9" key="1">
    <citation type="journal article" date="2010" name="Nat. Biotechnol.">
        <title>Genome sequence of the model mushroom Schizophyllum commune.</title>
        <authorList>
            <person name="Ohm R.A."/>
            <person name="de Jong J.F."/>
            <person name="Lugones L.G."/>
            <person name="Aerts A."/>
            <person name="Kothe E."/>
            <person name="Stajich J.E."/>
            <person name="de Vries R.P."/>
            <person name="Record E."/>
            <person name="Levasseur A."/>
            <person name="Baker S.E."/>
            <person name="Bartholomew K.A."/>
            <person name="Coutinho P.M."/>
            <person name="Erdmann S."/>
            <person name="Fowler T.J."/>
            <person name="Gathman A.C."/>
            <person name="Lombard V."/>
            <person name="Henrissat B."/>
            <person name="Knabe N."/>
            <person name="Kuees U."/>
            <person name="Lilly W.W."/>
            <person name="Lindquist E."/>
            <person name="Lucas S."/>
            <person name="Magnuson J.K."/>
            <person name="Piumi F."/>
            <person name="Raudaskoski M."/>
            <person name="Salamov A."/>
            <person name="Schmutz J."/>
            <person name="Schwarze F.W.M.R."/>
            <person name="vanKuyk P.A."/>
            <person name="Horton J.S."/>
            <person name="Grigoriev I.V."/>
            <person name="Woesten H.A.B."/>
        </authorList>
    </citation>
    <scope>NUCLEOTIDE SEQUENCE [LARGE SCALE GENOMIC DNA]</scope>
    <source>
        <strain evidence="9">H4-8 / FGSC 9210</strain>
    </source>
</reference>
<keyword evidence="9" id="KW-1185">Reference proteome</keyword>
<accession>D8PWU7</accession>
<comment type="cofactor">
    <cofactor evidence="1">
        <name>L-ascorbate</name>
        <dbReference type="ChEBI" id="CHEBI:38290"/>
    </cofactor>
</comment>
<dbReference type="InterPro" id="IPR006620">
    <property type="entry name" value="Pro_4_hyd_alph"/>
</dbReference>
<dbReference type="GO" id="GO:0005783">
    <property type="term" value="C:endoplasmic reticulum"/>
    <property type="evidence" value="ECO:0007669"/>
    <property type="project" value="TreeGrafter"/>
</dbReference>
<dbReference type="Gene3D" id="2.60.120.620">
    <property type="entry name" value="q2cbj1_9rhob like domain"/>
    <property type="match status" value="1"/>
</dbReference>
<feature type="region of interest" description="Disordered" evidence="6">
    <location>
        <begin position="1"/>
        <end position="32"/>
    </location>
</feature>
<keyword evidence="4" id="KW-0560">Oxidoreductase</keyword>
<keyword evidence="3" id="KW-0223">Dioxygenase</keyword>
<evidence type="ECO:0000256" key="2">
    <source>
        <dbReference type="ARBA" id="ARBA00022723"/>
    </source>
</evidence>
<keyword evidence="2" id="KW-0479">Metal-binding</keyword>
<dbReference type="GeneID" id="9595855"/>
<evidence type="ECO:0000313" key="8">
    <source>
        <dbReference type="EMBL" id="EFJ01099.1"/>
    </source>
</evidence>
<keyword evidence="5" id="KW-0408">Iron</keyword>
<dbReference type="OrthoDB" id="69177at2759"/>
<dbReference type="GO" id="GO:0005506">
    <property type="term" value="F:iron ion binding"/>
    <property type="evidence" value="ECO:0007669"/>
    <property type="project" value="InterPro"/>
</dbReference>
<dbReference type="PANTHER" id="PTHR10869">
    <property type="entry name" value="PROLYL 4-HYDROXYLASE ALPHA SUBUNIT"/>
    <property type="match status" value="1"/>
</dbReference>
<evidence type="ECO:0000259" key="7">
    <source>
        <dbReference type="SMART" id="SM00702"/>
    </source>
</evidence>
<evidence type="ECO:0000313" key="9">
    <source>
        <dbReference type="Proteomes" id="UP000007431"/>
    </source>
</evidence>
<name>D8PWU7_SCHCM</name>
<evidence type="ECO:0000256" key="1">
    <source>
        <dbReference type="ARBA" id="ARBA00001961"/>
    </source>
</evidence>
<dbReference type="OMA" id="QFFGQHY"/>
<dbReference type="InterPro" id="IPR045054">
    <property type="entry name" value="P4HA-like"/>
</dbReference>
<proteinExistence type="predicted"/>
<dbReference type="HOGENOM" id="CLU_041456_0_1_1"/>
<dbReference type="InParanoid" id="D8PWU7"/>
<evidence type="ECO:0000256" key="4">
    <source>
        <dbReference type="ARBA" id="ARBA00023002"/>
    </source>
</evidence>
<protein>
    <recommendedName>
        <fullName evidence="7">Prolyl 4-hydroxylase alpha subunit domain-containing protein</fullName>
    </recommendedName>
</protein>